<dbReference type="VEuPathDB" id="TriTrypDB:LdBPK_093020.1"/>
<feature type="transmembrane region" description="Helical" evidence="2">
    <location>
        <begin position="81"/>
        <end position="101"/>
    </location>
</feature>
<gene>
    <name evidence="3" type="ORF">CGC21_28235</name>
</gene>
<sequence length="575" mass="62857">MAFKLALVVYVVLQFLAFFSLLVGIPLDMFRIDPSIRFGGRVCVTLWGAKPDCRNVKVGIDVDTRWRYCPTRVKRFHVAQAFAVISVFVYGAAFLFGLFLLWCCSAFRWVCLALNIVGIGTVCVVWVLMVKVYNTEGEKCLALRRDYVFGAGFGLFLFAWVLDIIDIFFLLLPLEAKQDSESTKSDEYREQDQWSYGPARPPPSTKELWDSLEGLLICVRPTHPANAFEDRPAAVAQPGMHVKSAIASWSGNATWGPVMGTGEAELSAVRERMAARGPPGKLFHSAKLLGQVSWLRCCVRDPRGGEAAVLMLFSRCWRVDVSKVVFVSELERGGVGEKAPRERDRRKAIRMLHRGGRRRQRGRHLKTAIEATSKAAQSSKGEGVLAPLGGAFAVKRKDEGAVVRRALTQVVPLHSRRAALEKRARLAHVGVRGTQGRPRSVEALGVDSAAKGEAPLQALACTQHTTDAVSRNHLINITAASGNGLAELLAAVHPRRVPAARHASQLQATCADGPVLRAALQQLSASPYDAGQHAGGDTAAPRSAALGDVVLDGPVRDARLFRDRLFPAASRRFLL</sequence>
<feature type="transmembrane region" description="Helical" evidence="2">
    <location>
        <begin position="148"/>
        <end position="172"/>
    </location>
</feature>
<dbReference type="InterPro" id="IPR009944">
    <property type="entry name" value="Amastin"/>
</dbReference>
<dbReference type="VEuPathDB" id="TriTrypDB:LDHU3_29.2100"/>
<keyword evidence="2" id="KW-0472">Membrane</keyword>
<feature type="transmembrane region" description="Helical" evidence="2">
    <location>
        <begin position="107"/>
        <end position="128"/>
    </location>
</feature>
<reference evidence="4" key="1">
    <citation type="submission" date="2019-02" db="EMBL/GenBank/DDBJ databases">
        <title>FDA dAtabase for Regulatory Grade micrObial Sequences (FDA-ARGOS): Supporting development and validation of Infectious Disease Dx tests.</title>
        <authorList>
            <person name="Duncan R."/>
            <person name="Fisher C."/>
            <person name="Tallon L."/>
            <person name="Sadzewicz L."/>
            <person name="Sengamalay N."/>
            <person name="Ott S."/>
            <person name="Godinez A."/>
            <person name="Nagaraj S."/>
            <person name="Vavikolanu K."/>
            <person name="Nadendla S."/>
            <person name="Aluvathingal J."/>
            <person name="Sichtig H."/>
        </authorList>
    </citation>
    <scope>NUCLEOTIDE SEQUENCE [LARGE SCALE GENOMIC DNA]</scope>
    <source>
        <strain evidence="4">FDAARGOS_361</strain>
    </source>
</reference>
<proteinExistence type="predicted"/>
<dbReference type="AlphaFoldDB" id="A0A504XUT1"/>
<dbReference type="PANTHER" id="PTHR33297">
    <property type="entry name" value="AMASTIN-LIKE SURFACE PROTEIN-LIKE PROTEIN-RELATED"/>
    <property type="match status" value="1"/>
</dbReference>
<evidence type="ECO:0000313" key="3">
    <source>
        <dbReference type="EMBL" id="TPP52772.1"/>
    </source>
</evidence>
<keyword evidence="2" id="KW-1133">Transmembrane helix</keyword>
<evidence type="ECO:0000256" key="1">
    <source>
        <dbReference type="SAM" id="MobiDB-lite"/>
    </source>
</evidence>
<dbReference type="PANTHER" id="PTHR33297:SF4">
    <property type="entry name" value="AMASTIN"/>
    <property type="match status" value="1"/>
</dbReference>
<protein>
    <submittedName>
        <fullName evidence="3">Amastin surface glycofamily protein</fullName>
    </submittedName>
</protein>
<dbReference type="VEuPathDB" id="TriTrypDB:LdCL_290019600"/>
<feature type="region of interest" description="Disordered" evidence="1">
    <location>
        <begin position="182"/>
        <end position="203"/>
    </location>
</feature>
<accession>A0A504XUT1</accession>
<keyword evidence="2" id="KW-0812">Transmembrane</keyword>
<dbReference type="EMBL" id="RHLC01000014">
    <property type="protein sequence ID" value="TPP52772.1"/>
    <property type="molecule type" value="Genomic_DNA"/>
</dbReference>
<feature type="compositionally biased region" description="Basic and acidic residues" evidence="1">
    <location>
        <begin position="182"/>
        <end position="192"/>
    </location>
</feature>
<name>A0A504XUT1_LEIDO</name>
<dbReference type="VEuPathDB" id="TriTrypDB:LdBPK_341150.1"/>
<dbReference type="Pfam" id="PF07344">
    <property type="entry name" value="Amastin"/>
    <property type="match status" value="1"/>
</dbReference>
<dbReference type="VEuPathDB" id="TriTrypDB:LDHU3_29.2080"/>
<feature type="transmembrane region" description="Helical" evidence="2">
    <location>
        <begin position="6"/>
        <end position="27"/>
    </location>
</feature>
<dbReference type="VEuPathDB" id="TriTrypDB:LDHU3_29.1980"/>
<dbReference type="Proteomes" id="UP000318447">
    <property type="component" value="Unassembled WGS sequence"/>
</dbReference>
<evidence type="ECO:0000313" key="4">
    <source>
        <dbReference type="Proteomes" id="UP000318447"/>
    </source>
</evidence>
<evidence type="ECO:0000256" key="2">
    <source>
        <dbReference type="SAM" id="Phobius"/>
    </source>
</evidence>
<dbReference type="VEuPathDB" id="TriTrypDB:LdCL_290019700"/>
<comment type="caution">
    <text evidence="3">The sequence shown here is derived from an EMBL/GenBank/DDBJ whole genome shotgun (WGS) entry which is preliminary data.</text>
</comment>
<organism evidence="3 4">
    <name type="scientific">Leishmania donovani</name>
    <dbReference type="NCBI Taxonomy" id="5661"/>
    <lineage>
        <taxon>Eukaryota</taxon>
        <taxon>Discoba</taxon>
        <taxon>Euglenozoa</taxon>
        <taxon>Kinetoplastea</taxon>
        <taxon>Metakinetoplastina</taxon>
        <taxon>Trypanosomatida</taxon>
        <taxon>Trypanosomatidae</taxon>
        <taxon>Leishmaniinae</taxon>
        <taxon>Leishmania</taxon>
    </lineage>
</organism>